<feature type="domain" description="Protein kinase" evidence="6">
    <location>
        <begin position="209"/>
        <end position="644"/>
    </location>
</feature>
<accession>A0AAN6GPZ3</accession>
<feature type="region of interest" description="Disordered" evidence="5">
    <location>
        <begin position="770"/>
        <end position="799"/>
    </location>
</feature>
<dbReference type="GO" id="GO:0005524">
    <property type="term" value="F:ATP binding"/>
    <property type="evidence" value="ECO:0007669"/>
    <property type="project" value="InterPro"/>
</dbReference>
<comment type="catalytic activity">
    <reaction evidence="3">
        <text>L-threonyl-[protein] + ATP = O-phospho-L-threonyl-[protein] + ADP + H(+)</text>
        <dbReference type="Rhea" id="RHEA:46608"/>
        <dbReference type="Rhea" id="RHEA-COMP:11060"/>
        <dbReference type="Rhea" id="RHEA-COMP:11605"/>
        <dbReference type="ChEBI" id="CHEBI:15378"/>
        <dbReference type="ChEBI" id="CHEBI:30013"/>
        <dbReference type="ChEBI" id="CHEBI:30616"/>
        <dbReference type="ChEBI" id="CHEBI:61977"/>
        <dbReference type="ChEBI" id="CHEBI:456216"/>
        <dbReference type="EC" id="2.7.11.1"/>
    </reaction>
</comment>
<feature type="region of interest" description="Disordered" evidence="5">
    <location>
        <begin position="1000"/>
        <end position="1057"/>
    </location>
</feature>
<feature type="region of interest" description="Disordered" evidence="5">
    <location>
        <begin position="1297"/>
        <end position="1332"/>
    </location>
</feature>
<dbReference type="GO" id="GO:0005737">
    <property type="term" value="C:cytoplasm"/>
    <property type="evidence" value="ECO:0007669"/>
    <property type="project" value="TreeGrafter"/>
</dbReference>
<feature type="compositionally biased region" description="Polar residues" evidence="5">
    <location>
        <begin position="1037"/>
        <end position="1048"/>
    </location>
</feature>
<comment type="caution">
    <text evidence="7">The sequence shown here is derived from an EMBL/GenBank/DDBJ whole genome shotgun (WGS) entry which is preliminary data.</text>
</comment>
<evidence type="ECO:0000256" key="1">
    <source>
        <dbReference type="ARBA" id="ARBA00022553"/>
    </source>
</evidence>
<feature type="compositionally biased region" description="Polar residues" evidence="5">
    <location>
        <begin position="1510"/>
        <end position="1522"/>
    </location>
</feature>
<feature type="compositionally biased region" description="Basic and acidic residues" evidence="5">
    <location>
        <begin position="1523"/>
        <end position="1535"/>
    </location>
</feature>
<dbReference type="GO" id="GO:0031032">
    <property type="term" value="P:actomyosin structure organization"/>
    <property type="evidence" value="ECO:0007669"/>
    <property type="project" value="TreeGrafter"/>
</dbReference>
<dbReference type="InterPro" id="IPR011009">
    <property type="entry name" value="Kinase-like_dom_sf"/>
</dbReference>
<keyword evidence="8" id="KW-1185">Reference proteome</keyword>
<dbReference type="InterPro" id="IPR000719">
    <property type="entry name" value="Prot_kinase_dom"/>
</dbReference>
<dbReference type="PROSITE" id="PS00108">
    <property type="entry name" value="PROTEIN_KINASE_ST"/>
    <property type="match status" value="1"/>
</dbReference>
<dbReference type="GO" id="GO:0005856">
    <property type="term" value="C:cytoskeleton"/>
    <property type="evidence" value="ECO:0007669"/>
    <property type="project" value="TreeGrafter"/>
</dbReference>
<name>A0AAN6GPZ3_9BASI</name>
<dbReference type="SMART" id="SM00220">
    <property type="entry name" value="S_TKc"/>
    <property type="match status" value="1"/>
</dbReference>
<dbReference type="SUPFAM" id="SSF56112">
    <property type="entry name" value="Protein kinase-like (PK-like)"/>
    <property type="match status" value="2"/>
</dbReference>
<dbReference type="Proteomes" id="UP001176517">
    <property type="component" value="Unassembled WGS sequence"/>
</dbReference>
<feature type="region of interest" description="Disordered" evidence="5">
    <location>
        <begin position="912"/>
        <end position="943"/>
    </location>
</feature>
<feature type="region of interest" description="Disordered" evidence="5">
    <location>
        <begin position="1509"/>
        <end position="1535"/>
    </location>
</feature>
<comment type="catalytic activity">
    <reaction evidence="4">
        <text>L-seryl-[protein] + ATP = O-phospho-L-seryl-[protein] + ADP + H(+)</text>
        <dbReference type="Rhea" id="RHEA:17989"/>
        <dbReference type="Rhea" id="RHEA-COMP:9863"/>
        <dbReference type="Rhea" id="RHEA-COMP:11604"/>
        <dbReference type="ChEBI" id="CHEBI:15378"/>
        <dbReference type="ChEBI" id="CHEBI:29999"/>
        <dbReference type="ChEBI" id="CHEBI:30616"/>
        <dbReference type="ChEBI" id="CHEBI:83421"/>
        <dbReference type="ChEBI" id="CHEBI:456216"/>
        <dbReference type="EC" id="2.7.11.1"/>
    </reaction>
</comment>
<sequence>MVNHVGVVASAQQQQHRLAQRQKQQQQPLWEQRLSQIEDALSDAASLKAICAFLEATAACASSSAKRSNHSHDEASRHRQRLLSHPQINNTVAQLQHHDATSSSTSQLDDSSHKYTSAGSALDCSLKLDIGLALLWSAAKLSILGDKPRDGPLGGPSSLKGNGPLQSPVSLFPRFDGQLHPDLDPNPIRRAAIPILGSLPSLMLTERDFIPLNNLQRSRAGIVEVVRCRLDRKLYVLKSMVKALARREPHRSSPLTERKLLSTAIKAEAVCKDSSRPAYTPQICAAFQSTGSVHIVMEYFPAGDLNTFLESAGSASISCNGDLSSVPGRNPTGGLLKEDWVKLYAADIVAAVGWVHGSGYAHRDVKPSNFLMDYTGHLKLCDFSTAAPVSLFDISIKATDSKAAPVGKQRRVHLFHCREPAGTCDYIAPEILLYEEERLAAEASWDDSAVDESGSFSVSVTSEPDSGLLSTSYPAIKTVPADASMSAQTRFHPSRSGRLAGPDTSEAKRPLSDRSNTIRPDPGSCEESIPNGSATYMEKQNSATTIKPAETHDEDSRPGGYGPEVDWWSVGVVIYEMTYGKLPFWARDPAEAFKRIMNHTNTLAFDETVHCSKALKNLMKSLLSTQTTRLGARCTEDVQNHDAFTGIDWRHLHDLEPPFVPKVERSNGCVQERGSAESSPGQSPSYEQEPSILHSPSPSVWRSSPAPNRSRQPYREHADNLPDQSTGTLSVVSPVSFSVMYSGSPDDFPAFVNELDRDEELSVLCAQMEVSERNPDRSQRAGASIQSAKPEQKLEEADSRQKDYFANIHLPQSGRDRLDSRDKVPPTIQAPDWDDVDLEWTGFSLQPEAFAFAPHQKVDGTARKSSVDASAAVESRTEVRFASQPAVTSGVDPQGEQEELEVLEDHIASLPPVASTPYAPKQSDGTSGADIPPSNLATPYSRLPAASTMPRSLQRRAVEAAGWARVGLDSRFVTPMRKTSLPSLGMSAMHDARTALEGAEPVSGLRSVSAPKAGLPSPYPFPVVSTRRTSLGEPASFTGSRQRSSSANGGRERGATPGEIVVSQLQSSDSDSRISGGSILERDYSEPEAWDRLMKAVQKSAKKKRRAGDEKPGMFVGQESGYQDWTASRFPAENSLESPPAFNHSSDGRTVLPRVEVSEQRPRANLPRSSSSRSIATKATRSQLASFGWRSTAVADVPERKSSKPSFVVDVVSPTSRQRSMDRDPDRPYSSRSFRPYHSRGDSRHSTASTPPGADMVPQSTSNSTISSMDSMSDLDGEAAQVRWPLRQRHSARQLLIRAQERTTPSKAPRSRGPSLTSAYAPSISSDAGGSIRSAKVRPASVFGWANVGGPPHVHSDGGLLSAPPTTAPWNLSVSGEGRGLSNARRRTLADLASAVGSDSASVSSSGSGRERQHKAVTNIRSSERHDIRRKGSEEILREYSQGYGYGSIPKSASAQPGADWVRNMDDRHVALQRNIDEIEGRISKLRLRLRQEEDERRQALHELRRLADLSNSSGTSGFGDSNRSETSLRYDDVL</sequence>
<comment type="similarity">
    <text evidence="2">Belongs to the protein kinase superfamily. STE Ser/Thr protein kinase family. COT1 subfamily.</text>
</comment>
<reference evidence="7" key="1">
    <citation type="journal article" date="2023" name="PhytoFront">
        <title>Draft Genome Resources of Seven Strains of Tilletia horrida, Causal Agent of Kernel Smut of Rice.</title>
        <authorList>
            <person name="Khanal S."/>
            <person name="Antony Babu S."/>
            <person name="Zhou X.G."/>
        </authorList>
    </citation>
    <scope>NUCLEOTIDE SEQUENCE</scope>
    <source>
        <strain evidence="7">TX6</strain>
    </source>
</reference>
<feature type="region of interest" description="Disordered" evidence="5">
    <location>
        <begin position="1195"/>
        <end position="1276"/>
    </location>
</feature>
<dbReference type="Gene3D" id="3.30.200.20">
    <property type="entry name" value="Phosphorylase Kinase, domain 1"/>
    <property type="match status" value="1"/>
</dbReference>
<proteinExistence type="inferred from homology"/>
<feature type="compositionally biased region" description="Polar residues" evidence="5">
    <location>
        <begin position="1314"/>
        <end position="1328"/>
    </location>
</feature>
<protein>
    <recommendedName>
        <fullName evidence="6">Protein kinase domain-containing protein</fullName>
    </recommendedName>
</protein>
<organism evidence="7 8">
    <name type="scientific">Tilletia horrida</name>
    <dbReference type="NCBI Taxonomy" id="155126"/>
    <lineage>
        <taxon>Eukaryota</taxon>
        <taxon>Fungi</taxon>
        <taxon>Dikarya</taxon>
        <taxon>Basidiomycota</taxon>
        <taxon>Ustilaginomycotina</taxon>
        <taxon>Exobasidiomycetes</taxon>
        <taxon>Tilletiales</taxon>
        <taxon>Tilletiaceae</taxon>
        <taxon>Tilletia</taxon>
    </lineage>
</organism>
<evidence type="ECO:0000256" key="4">
    <source>
        <dbReference type="ARBA" id="ARBA00048679"/>
    </source>
</evidence>
<dbReference type="PANTHER" id="PTHR22988">
    <property type="entry name" value="MYOTONIC DYSTROPHY S/T KINASE-RELATED"/>
    <property type="match status" value="1"/>
</dbReference>
<feature type="compositionally biased region" description="Polar residues" evidence="5">
    <location>
        <begin position="530"/>
        <end position="545"/>
    </location>
</feature>
<keyword evidence="1" id="KW-0597">Phosphoprotein</keyword>
<evidence type="ECO:0000256" key="2">
    <source>
        <dbReference type="ARBA" id="ARBA00038271"/>
    </source>
</evidence>
<evidence type="ECO:0000313" key="7">
    <source>
        <dbReference type="EMBL" id="KAK0551428.1"/>
    </source>
</evidence>
<feature type="region of interest" description="Disordered" evidence="5">
    <location>
        <begin position="483"/>
        <end position="561"/>
    </location>
</feature>
<feature type="region of interest" description="Disordered" evidence="5">
    <location>
        <begin position="667"/>
        <end position="728"/>
    </location>
</feature>
<evidence type="ECO:0000256" key="5">
    <source>
        <dbReference type="SAM" id="MobiDB-lite"/>
    </source>
</evidence>
<dbReference type="InterPro" id="IPR008271">
    <property type="entry name" value="Ser/Thr_kinase_AS"/>
</dbReference>
<feature type="region of interest" description="Disordered" evidence="5">
    <location>
        <begin position="1101"/>
        <end position="1182"/>
    </location>
</feature>
<dbReference type="PANTHER" id="PTHR22988:SF71">
    <property type="entry name" value="CITRON RHO-INTERACTING KINASE"/>
    <property type="match status" value="1"/>
</dbReference>
<gene>
    <name evidence="7" type="ORF">OC846_003298</name>
</gene>
<dbReference type="Gene3D" id="1.10.510.10">
    <property type="entry name" value="Transferase(Phosphotransferase) domain 1"/>
    <property type="match status" value="2"/>
</dbReference>
<dbReference type="EMBL" id="JAPDMZ010000077">
    <property type="protein sequence ID" value="KAK0551428.1"/>
    <property type="molecule type" value="Genomic_DNA"/>
</dbReference>
<feature type="compositionally biased region" description="Polar residues" evidence="5">
    <location>
        <begin position="676"/>
        <end position="711"/>
    </location>
</feature>
<feature type="compositionally biased region" description="Basic and acidic residues" evidence="5">
    <location>
        <begin position="1219"/>
        <end position="1229"/>
    </location>
</feature>
<feature type="region of interest" description="Disordered" evidence="5">
    <location>
        <begin position="93"/>
        <end position="114"/>
    </location>
</feature>
<feature type="compositionally biased region" description="Polar residues" evidence="5">
    <location>
        <begin position="1167"/>
        <end position="1182"/>
    </location>
</feature>
<feature type="compositionally biased region" description="Basic and acidic residues" evidence="5">
    <location>
        <begin position="770"/>
        <end position="779"/>
    </location>
</feature>
<evidence type="ECO:0000259" key="6">
    <source>
        <dbReference type="PROSITE" id="PS50011"/>
    </source>
</evidence>
<dbReference type="PROSITE" id="PS50011">
    <property type="entry name" value="PROTEIN_KINASE_DOM"/>
    <property type="match status" value="1"/>
</dbReference>
<dbReference type="GO" id="GO:0004674">
    <property type="term" value="F:protein serine/threonine kinase activity"/>
    <property type="evidence" value="ECO:0007669"/>
    <property type="project" value="UniProtKB-EC"/>
</dbReference>
<dbReference type="InterPro" id="IPR050839">
    <property type="entry name" value="Rho-assoc_Ser/Thr_Kinase"/>
</dbReference>
<evidence type="ECO:0000313" key="8">
    <source>
        <dbReference type="Proteomes" id="UP001176517"/>
    </source>
</evidence>
<feature type="compositionally biased region" description="Low complexity" evidence="5">
    <location>
        <begin position="1260"/>
        <end position="1274"/>
    </location>
</feature>
<evidence type="ECO:0000256" key="3">
    <source>
        <dbReference type="ARBA" id="ARBA00047899"/>
    </source>
</evidence>
<feature type="compositionally biased region" description="Low complexity" evidence="5">
    <location>
        <begin position="1396"/>
        <end position="1408"/>
    </location>
</feature>
<feature type="compositionally biased region" description="Basic and acidic residues" evidence="5">
    <location>
        <begin position="790"/>
        <end position="799"/>
    </location>
</feature>
<feature type="region of interest" description="Disordered" evidence="5">
    <location>
        <begin position="1396"/>
        <end position="1427"/>
    </location>
</feature>
<dbReference type="Pfam" id="PF00069">
    <property type="entry name" value="Pkinase"/>
    <property type="match status" value="2"/>
</dbReference>